<reference evidence="9 10" key="1">
    <citation type="submission" date="2018-07" db="EMBL/GenBank/DDBJ databases">
        <title>Dyadobacter roseus sp. nov., isolated from rose rhizosphere soil.</title>
        <authorList>
            <person name="Chen L."/>
        </authorList>
    </citation>
    <scope>NUCLEOTIDE SEQUENCE [LARGE SCALE GENOMIC DNA]</scope>
    <source>
        <strain evidence="9 10">RS19</strain>
    </source>
</reference>
<feature type="domain" description="TonB-dependent receptor plug" evidence="8">
    <location>
        <begin position="107"/>
        <end position="233"/>
    </location>
</feature>
<dbReference type="InterPro" id="IPR037066">
    <property type="entry name" value="Plug_dom_sf"/>
</dbReference>
<sequence length="1122" mass="121731">MILMIVSAPVFAQTITGKVTTASDGQPLPGVSVLVKGTSAGTTTDAGGQFSISAASGSTLIASFIGFQAKEVVIGNQTVIEIALVEDATQLGEVVVTALGIKRESKSIGYSAQKIEAREFTKASPPDLASGLMGKSAGLNISATNGVQGGSQRIVIRGNNSILGSNQPLIVIDGIQVTNDPIGGKQGKSDDVTSPKDWGSFLNFLNPDEIEDITVLKGANAAALYGARGANGVILITNKRGGKKPGLGLDYNFSTLSTSAYRYMDVQNEYGYGAASALWSATQPFPTTADGQPRYPGNYAWDAQDVNNNYRSGGPVPGGYQSWELFSWYGPAASWGHKLDGTEIQWWDGTKRSWSPQPDNRKAFFRKGNTTTHNLSFSGGGEFGTIRVGLTRLDNKAIVPNSDYNQTNVNLGSSLTISKKVKADVTASYTNYTRLNTPEAAGDNGWTNFMIHGMSRDYKPLELDTYKLADGSKNFFDRTSKFGYYPYNNNAFKDMFWKVFENNQRLTRNQLLGSVKLSADVTPWLNLSGRTSISQANTNIESKYTPTDVAGIEGQYGLENVNNQDVNFEGFASAHKDNIFGSKFNASILVGSSALRSRSHGVNNWNNGPFSVPNKYYLGNFIDRTKFTIEETRYGMNLNSLFGIIDLSYNNYLFLQVTGRNDWSSTLPVATASYFFPSASLSYVFSEAIPALKDQNVLSYGKFKLSAAQSANGTNPYQTQYTYNAGVISNTVDGAVPAAFGGVPVRRLQTTLPPGALLEPQRNKSYEIGAELGFLQNKLNLEFTYYSSKATSQILESAIATSSGASKVRFNTGELANKGFEFIVRATPIQSTNLRWDVTLNGAHNQNKVISLADGIDRYEIANMWGNNGAAMYVTAGQNYGTIYGYDYTYLNGKKVVKRVLDTSDPTKVVGTQYVTTADPVAIGNTTPKLTGGLGNTIRYKNVSLYVLADFKIGGDLFSADYGASIAHGLSPETLKERNGGGLPYTYPDESTANHGVIIDGVFADGTPNTDVVHYLYKYLGSHGGWSNVNVIPRSNQVFTNSWAKVREVTLTYSVPSEIVKRTKFLQGLDISFVGRNLFYIFTTLPENMNPEAINGTGNAQGFQWSQFPGTRDLGFSIKARL</sequence>
<protein>
    <submittedName>
        <fullName evidence="9">SusC/RagA family TonB-linked outer membrane protein</fullName>
    </submittedName>
</protein>
<evidence type="ECO:0000313" key="9">
    <source>
        <dbReference type="EMBL" id="REA62205.1"/>
    </source>
</evidence>
<gene>
    <name evidence="9" type="ORF">DSL64_10305</name>
</gene>
<dbReference type="Gene3D" id="2.40.170.20">
    <property type="entry name" value="TonB-dependent receptor, beta-barrel domain"/>
    <property type="match status" value="1"/>
</dbReference>
<dbReference type="EMBL" id="QNUL01000006">
    <property type="protein sequence ID" value="REA62205.1"/>
    <property type="molecule type" value="Genomic_DNA"/>
</dbReference>
<dbReference type="SUPFAM" id="SSF56935">
    <property type="entry name" value="Porins"/>
    <property type="match status" value="1"/>
</dbReference>
<evidence type="ECO:0000313" key="10">
    <source>
        <dbReference type="Proteomes" id="UP000256373"/>
    </source>
</evidence>
<dbReference type="Gene3D" id="2.170.130.10">
    <property type="entry name" value="TonB-dependent receptor, plug domain"/>
    <property type="match status" value="1"/>
</dbReference>
<comment type="caution">
    <text evidence="9">The sequence shown here is derived from an EMBL/GenBank/DDBJ whole genome shotgun (WGS) entry which is preliminary data.</text>
</comment>
<evidence type="ECO:0000256" key="7">
    <source>
        <dbReference type="PROSITE-ProRule" id="PRU01360"/>
    </source>
</evidence>
<dbReference type="PROSITE" id="PS52016">
    <property type="entry name" value="TONB_DEPENDENT_REC_3"/>
    <property type="match status" value="1"/>
</dbReference>
<dbReference type="NCBIfam" id="TIGR04057">
    <property type="entry name" value="SusC_RagA_signa"/>
    <property type="match status" value="1"/>
</dbReference>
<keyword evidence="10" id="KW-1185">Reference proteome</keyword>
<evidence type="ECO:0000256" key="5">
    <source>
        <dbReference type="ARBA" id="ARBA00023136"/>
    </source>
</evidence>
<keyword evidence="3 7" id="KW-1134">Transmembrane beta strand</keyword>
<dbReference type="Pfam" id="PF07715">
    <property type="entry name" value="Plug"/>
    <property type="match status" value="1"/>
</dbReference>
<dbReference type="Proteomes" id="UP000256373">
    <property type="component" value="Unassembled WGS sequence"/>
</dbReference>
<dbReference type="SUPFAM" id="SSF49464">
    <property type="entry name" value="Carboxypeptidase regulatory domain-like"/>
    <property type="match status" value="1"/>
</dbReference>
<name>A0A3D8YDM7_9BACT</name>
<dbReference type="AlphaFoldDB" id="A0A3D8YDM7"/>
<dbReference type="NCBIfam" id="TIGR04056">
    <property type="entry name" value="OMP_RagA_SusC"/>
    <property type="match status" value="1"/>
</dbReference>
<accession>A0A3D8YDM7</accession>
<keyword evidence="4 7" id="KW-0812">Transmembrane</keyword>
<evidence type="ECO:0000259" key="8">
    <source>
        <dbReference type="Pfam" id="PF07715"/>
    </source>
</evidence>
<evidence type="ECO:0000256" key="3">
    <source>
        <dbReference type="ARBA" id="ARBA00022452"/>
    </source>
</evidence>
<dbReference type="OrthoDB" id="9768177at2"/>
<dbReference type="Pfam" id="PF13715">
    <property type="entry name" value="CarbopepD_reg_2"/>
    <property type="match status" value="1"/>
</dbReference>
<evidence type="ECO:0000256" key="2">
    <source>
        <dbReference type="ARBA" id="ARBA00022448"/>
    </source>
</evidence>
<evidence type="ECO:0000256" key="1">
    <source>
        <dbReference type="ARBA" id="ARBA00004571"/>
    </source>
</evidence>
<keyword evidence="6 7" id="KW-0998">Cell outer membrane</keyword>
<evidence type="ECO:0000256" key="4">
    <source>
        <dbReference type="ARBA" id="ARBA00022692"/>
    </source>
</evidence>
<keyword evidence="5 7" id="KW-0472">Membrane</keyword>
<keyword evidence="2 7" id="KW-0813">Transport</keyword>
<comment type="similarity">
    <text evidence="7">Belongs to the TonB-dependent receptor family.</text>
</comment>
<dbReference type="InterPro" id="IPR039426">
    <property type="entry name" value="TonB-dep_rcpt-like"/>
</dbReference>
<proteinExistence type="inferred from homology"/>
<dbReference type="InterPro" id="IPR023997">
    <property type="entry name" value="TonB-dep_OMP_SusC/RagA_CS"/>
</dbReference>
<dbReference type="Gene3D" id="2.60.40.1120">
    <property type="entry name" value="Carboxypeptidase-like, regulatory domain"/>
    <property type="match status" value="1"/>
</dbReference>
<evidence type="ECO:0000256" key="6">
    <source>
        <dbReference type="ARBA" id="ARBA00023237"/>
    </source>
</evidence>
<dbReference type="InterPro" id="IPR012910">
    <property type="entry name" value="Plug_dom"/>
</dbReference>
<dbReference type="InterPro" id="IPR036942">
    <property type="entry name" value="Beta-barrel_TonB_sf"/>
</dbReference>
<dbReference type="InterPro" id="IPR023996">
    <property type="entry name" value="TonB-dep_OMP_SusC/RagA"/>
</dbReference>
<dbReference type="GO" id="GO:0009279">
    <property type="term" value="C:cell outer membrane"/>
    <property type="evidence" value="ECO:0007669"/>
    <property type="project" value="UniProtKB-SubCell"/>
</dbReference>
<dbReference type="InterPro" id="IPR008969">
    <property type="entry name" value="CarboxyPept-like_regulatory"/>
</dbReference>
<organism evidence="9 10">
    <name type="scientific">Dyadobacter luteus</name>
    <dbReference type="NCBI Taxonomy" id="2259619"/>
    <lineage>
        <taxon>Bacteria</taxon>
        <taxon>Pseudomonadati</taxon>
        <taxon>Bacteroidota</taxon>
        <taxon>Cytophagia</taxon>
        <taxon>Cytophagales</taxon>
        <taxon>Spirosomataceae</taxon>
        <taxon>Dyadobacter</taxon>
    </lineage>
</organism>
<comment type="subcellular location">
    <subcellularLocation>
        <location evidence="1 7">Cell outer membrane</location>
        <topology evidence="1 7">Multi-pass membrane protein</topology>
    </subcellularLocation>
</comment>